<organism evidence="1 2">
    <name type="scientific">Lentinus brumalis</name>
    <dbReference type="NCBI Taxonomy" id="2498619"/>
    <lineage>
        <taxon>Eukaryota</taxon>
        <taxon>Fungi</taxon>
        <taxon>Dikarya</taxon>
        <taxon>Basidiomycota</taxon>
        <taxon>Agaricomycotina</taxon>
        <taxon>Agaricomycetes</taxon>
        <taxon>Polyporales</taxon>
        <taxon>Polyporaceae</taxon>
        <taxon>Lentinus</taxon>
    </lineage>
</organism>
<dbReference type="EMBL" id="KZ857536">
    <property type="protein sequence ID" value="RDX40812.1"/>
    <property type="molecule type" value="Genomic_DNA"/>
</dbReference>
<dbReference type="AlphaFoldDB" id="A0A371CKJ3"/>
<keyword evidence="2" id="KW-1185">Reference proteome</keyword>
<sequence>MCIGHFPPVSASPDFSVEDNPLGPFTDVINSTCHVDAIPLPELKPRPRFCFPGCFAYRPTFLPGHDNPPLPDHLPPPAPPSTPNTALVAVISPATTSISTPAVRVGKRKADIISAGDSAGMGWVGKVLGCADKLAIHASMAAAMSELGSQTVAGPSRLPVSPPVVVPLLAFPNGSAASLAALAELKTLSAIA</sequence>
<gene>
    <name evidence="1" type="ORF">OH76DRAFT_287732</name>
</gene>
<reference evidence="1 2" key="1">
    <citation type="journal article" date="2018" name="Biotechnol. Biofuels">
        <title>Integrative visual omics of the white-rot fungus Polyporus brumalis exposes the biotechnological potential of its oxidative enzymes for delignifying raw plant biomass.</title>
        <authorList>
            <person name="Miyauchi S."/>
            <person name="Rancon A."/>
            <person name="Drula E."/>
            <person name="Hage H."/>
            <person name="Chaduli D."/>
            <person name="Favel A."/>
            <person name="Grisel S."/>
            <person name="Henrissat B."/>
            <person name="Herpoel-Gimbert I."/>
            <person name="Ruiz-Duenas F.J."/>
            <person name="Chevret D."/>
            <person name="Hainaut M."/>
            <person name="Lin J."/>
            <person name="Wang M."/>
            <person name="Pangilinan J."/>
            <person name="Lipzen A."/>
            <person name="Lesage-Meessen L."/>
            <person name="Navarro D."/>
            <person name="Riley R."/>
            <person name="Grigoriev I.V."/>
            <person name="Zhou S."/>
            <person name="Raouche S."/>
            <person name="Rosso M.N."/>
        </authorList>
    </citation>
    <scope>NUCLEOTIDE SEQUENCE [LARGE SCALE GENOMIC DNA]</scope>
    <source>
        <strain evidence="1 2">BRFM 1820</strain>
    </source>
</reference>
<name>A0A371CKJ3_9APHY</name>
<accession>A0A371CKJ3</accession>
<evidence type="ECO:0000313" key="1">
    <source>
        <dbReference type="EMBL" id="RDX40812.1"/>
    </source>
</evidence>
<evidence type="ECO:0000313" key="2">
    <source>
        <dbReference type="Proteomes" id="UP000256964"/>
    </source>
</evidence>
<dbReference type="Proteomes" id="UP000256964">
    <property type="component" value="Unassembled WGS sequence"/>
</dbReference>
<proteinExistence type="predicted"/>
<protein>
    <submittedName>
        <fullName evidence="1">Uncharacterized protein</fullName>
    </submittedName>
</protein>